<dbReference type="EMBL" id="CM042054">
    <property type="protein sequence ID" value="KAI3707433.1"/>
    <property type="molecule type" value="Genomic_DNA"/>
</dbReference>
<reference evidence="2" key="1">
    <citation type="journal article" date="2022" name="Mol. Ecol. Resour.">
        <title>The genomes of chicory, endive, great burdock and yacon provide insights into Asteraceae palaeo-polyploidization history and plant inulin production.</title>
        <authorList>
            <person name="Fan W."/>
            <person name="Wang S."/>
            <person name="Wang H."/>
            <person name="Wang A."/>
            <person name="Jiang F."/>
            <person name="Liu H."/>
            <person name="Zhao H."/>
            <person name="Xu D."/>
            <person name="Zhang Y."/>
        </authorList>
    </citation>
    <scope>NUCLEOTIDE SEQUENCE [LARGE SCALE GENOMIC DNA]</scope>
    <source>
        <strain evidence="2">cv. Niubang</strain>
    </source>
</reference>
<accession>A0ACB9ADK6</accession>
<name>A0ACB9ADK6_ARCLA</name>
<reference evidence="1 2" key="2">
    <citation type="journal article" date="2022" name="Mol. Ecol. Resour.">
        <title>The genomes of chicory, endive, great burdock and yacon provide insights into Asteraceae paleo-polyploidization history and plant inulin production.</title>
        <authorList>
            <person name="Fan W."/>
            <person name="Wang S."/>
            <person name="Wang H."/>
            <person name="Wang A."/>
            <person name="Jiang F."/>
            <person name="Liu H."/>
            <person name="Zhao H."/>
            <person name="Xu D."/>
            <person name="Zhang Y."/>
        </authorList>
    </citation>
    <scope>NUCLEOTIDE SEQUENCE [LARGE SCALE GENOMIC DNA]</scope>
    <source>
        <strain evidence="2">cv. Niubang</strain>
    </source>
</reference>
<protein>
    <submittedName>
        <fullName evidence="1">Uncharacterized protein</fullName>
    </submittedName>
</protein>
<organism evidence="1 2">
    <name type="scientific">Arctium lappa</name>
    <name type="common">Greater burdock</name>
    <name type="synonym">Lappa major</name>
    <dbReference type="NCBI Taxonomy" id="4217"/>
    <lineage>
        <taxon>Eukaryota</taxon>
        <taxon>Viridiplantae</taxon>
        <taxon>Streptophyta</taxon>
        <taxon>Embryophyta</taxon>
        <taxon>Tracheophyta</taxon>
        <taxon>Spermatophyta</taxon>
        <taxon>Magnoliopsida</taxon>
        <taxon>eudicotyledons</taxon>
        <taxon>Gunneridae</taxon>
        <taxon>Pentapetalae</taxon>
        <taxon>asterids</taxon>
        <taxon>campanulids</taxon>
        <taxon>Asterales</taxon>
        <taxon>Asteraceae</taxon>
        <taxon>Carduoideae</taxon>
        <taxon>Cardueae</taxon>
        <taxon>Arctiinae</taxon>
        <taxon>Arctium</taxon>
    </lineage>
</organism>
<gene>
    <name evidence="1" type="ORF">L6452_25948</name>
</gene>
<evidence type="ECO:0000313" key="1">
    <source>
        <dbReference type="EMBL" id="KAI3707433.1"/>
    </source>
</evidence>
<comment type="caution">
    <text evidence="1">The sequence shown here is derived from an EMBL/GenBank/DDBJ whole genome shotgun (WGS) entry which is preliminary data.</text>
</comment>
<proteinExistence type="predicted"/>
<evidence type="ECO:0000313" key="2">
    <source>
        <dbReference type="Proteomes" id="UP001055879"/>
    </source>
</evidence>
<sequence>MFPATSDKRTNKNESEKTKEESLKKSKESGEEKTEKESEKKVANENMSGVIKGEKPKTSERKGSFFASMRDVDRALSSHKLLVVLLYQEVCLSANDLPHDLSLEIASVVNEFADVLLEEVHNGLPPIREVFLGYIVGANGLRVDEEKIKAIIDCPIPAVFWRLDLFMDLQVFTEALPDFSKTFEIECDASGIGIGVFLLQASRPIAYFSENCERPKEFVIHTDHESLKYLKGQRNLHKRHAKWISFIETFPYIVRYKKGKENIVVDALSRRYTLLTYLDSKIMGFEFIKGLYESDNVFANVFAACEKSSFNKFFRDAITERKGKKNSRGLWSCAPLGFDLHFDRRMWMIVSRHGCYVVRSKHDGRQGYGKQESSFSAQRA</sequence>
<dbReference type="Proteomes" id="UP001055879">
    <property type="component" value="Linkage Group LG08"/>
</dbReference>
<keyword evidence="2" id="KW-1185">Reference proteome</keyword>